<gene>
    <name evidence="2" type="ORF">NCGR_LOCUS53877</name>
</gene>
<comment type="caution">
    <text evidence="2">The sequence shown here is derived from an EMBL/GenBank/DDBJ whole genome shotgun (WGS) entry which is preliminary data.</text>
</comment>
<feature type="compositionally biased region" description="Basic residues" evidence="1">
    <location>
        <begin position="60"/>
        <end position="71"/>
    </location>
</feature>
<evidence type="ECO:0000313" key="3">
    <source>
        <dbReference type="Proteomes" id="UP000604825"/>
    </source>
</evidence>
<name>A0A811RKN1_9POAL</name>
<protein>
    <submittedName>
        <fullName evidence="2">Uncharacterized protein</fullName>
    </submittedName>
</protein>
<feature type="region of interest" description="Disordered" evidence="1">
    <location>
        <begin position="1"/>
        <end position="76"/>
    </location>
</feature>
<feature type="region of interest" description="Disordered" evidence="1">
    <location>
        <begin position="212"/>
        <end position="263"/>
    </location>
</feature>
<proteinExistence type="predicted"/>
<dbReference type="OrthoDB" id="10638644at2759"/>
<feature type="region of interest" description="Disordered" evidence="1">
    <location>
        <begin position="114"/>
        <end position="135"/>
    </location>
</feature>
<dbReference type="AlphaFoldDB" id="A0A811RKN1"/>
<dbReference type="Proteomes" id="UP000604825">
    <property type="component" value="Unassembled WGS sequence"/>
</dbReference>
<keyword evidence="3" id="KW-1185">Reference proteome</keyword>
<sequence length="294" mass="31923">MGNEESRSTGAAWAASAVRERPRVGGRPPRGAQKGGYSGGRGGRWSVRRPQRTGGDEGRRRARRRGARSRRPSLEALMRTATATAGWRPSWAAVLRRPEADGKFSAAAVRGGWPRARRRGGAGGGGGEGDRPAVADGVRPVRHEVLLVGDAGLQFCGAAMVVGPEGARYARGTMVVIRDVPGHPFWCRRRRGDGEREAAASDAWQQVVRRQEARRRWEERTAERSAAGRARGGEEECGGREEHGKRPRGVGREVQAVEGAARGQRWRAAIKTEVEVRRHGEWWRDGGVASAGLP</sequence>
<dbReference type="EMBL" id="CAJGYO010000015">
    <property type="protein sequence ID" value="CAD6270585.1"/>
    <property type="molecule type" value="Genomic_DNA"/>
</dbReference>
<reference evidence="2" key="1">
    <citation type="submission" date="2020-10" db="EMBL/GenBank/DDBJ databases">
        <authorList>
            <person name="Han B."/>
            <person name="Lu T."/>
            <person name="Zhao Q."/>
            <person name="Huang X."/>
            <person name="Zhao Y."/>
        </authorList>
    </citation>
    <scope>NUCLEOTIDE SEQUENCE</scope>
</reference>
<feature type="compositionally biased region" description="Basic and acidic residues" evidence="1">
    <location>
        <begin position="231"/>
        <end position="244"/>
    </location>
</feature>
<evidence type="ECO:0000256" key="1">
    <source>
        <dbReference type="SAM" id="MobiDB-lite"/>
    </source>
</evidence>
<evidence type="ECO:0000313" key="2">
    <source>
        <dbReference type="EMBL" id="CAD6270585.1"/>
    </source>
</evidence>
<accession>A0A811RKN1</accession>
<feature type="compositionally biased region" description="Basic and acidic residues" evidence="1">
    <location>
        <begin position="212"/>
        <end position="223"/>
    </location>
</feature>
<organism evidence="2 3">
    <name type="scientific">Miscanthus lutarioriparius</name>
    <dbReference type="NCBI Taxonomy" id="422564"/>
    <lineage>
        <taxon>Eukaryota</taxon>
        <taxon>Viridiplantae</taxon>
        <taxon>Streptophyta</taxon>
        <taxon>Embryophyta</taxon>
        <taxon>Tracheophyta</taxon>
        <taxon>Spermatophyta</taxon>
        <taxon>Magnoliopsida</taxon>
        <taxon>Liliopsida</taxon>
        <taxon>Poales</taxon>
        <taxon>Poaceae</taxon>
        <taxon>PACMAD clade</taxon>
        <taxon>Panicoideae</taxon>
        <taxon>Andropogonodae</taxon>
        <taxon>Andropogoneae</taxon>
        <taxon>Saccharinae</taxon>
        <taxon>Miscanthus</taxon>
    </lineage>
</organism>
<feature type="compositionally biased region" description="Gly residues" evidence="1">
    <location>
        <begin position="33"/>
        <end position="43"/>
    </location>
</feature>